<dbReference type="InterPro" id="IPR015819">
    <property type="entry name" value="Lipid_transp_b-sht_shell"/>
</dbReference>
<evidence type="ECO:0000256" key="6">
    <source>
        <dbReference type="SAM" id="SignalP"/>
    </source>
</evidence>
<dbReference type="GO" id="GO:0042157">
    <property type="term" value="P:lipoprotein metabolic process"/>
    <property type="evidence" value="ECO:0007669"/>
    <property type="project" value="TreeGrafter"/>
</dbReference>
<evidence type="ECO:0000256" key="3">
    <source>
        <dbReference type="ARBA" id="ARBA00022729"/>
    </source>
</evidence>
<dbReference type="InterPro" id="IPR015816">
    <property type="entry name" value="Vitellinogen_b-sht_N"/>
</dbReference>
<dbReference type="GO" id="GO:0008289">
    <property type="term" value="F:lipid binding"/>
    <property type="evidence" value="ECO:0007669"/>
    <property type="project" value="InterPro"/>
</dbReference>
<dbReference type="Proteomes" id="UP001374579">
    <property type="component" value="Unassembled WGS sequence"/>
</dbReference>
<keyword evidence="9" id="KW-1185">Reference proteome</keyword>
<dbReference type="Gene3D" id="2.30.230.10">
    <property type="entry name" value="Lipovitellin, beta-sheet shell regions, chain A"/>
    <property type="match status" value="1"/>
</dbReference>
<dbReference type="EMBL" id="JBAMIC010000002">
    <property type="protein sequence ID" value="KAK7112440.1"/>
    <property type="molecule type" value="Genomic_DNA"/>
</dbReference>
<evidence type="ECO:0000256" key="2">
    <source>
        <dbReference type="ARBA" id="ARBA00022448"/>
    </source>
</evidence>
<dbReference type="Pfam" id="PF01347">
    <property type="entry name" value="Vitellogenin_N"/>
    <property type="match status" value="1"/>
</dbReference>
<dbReference type="InterPro" id="IPR039988">
    <property type="entry name" value="MTTP"/>
</dbReference>
<dbReference type="Gene3D" id="1.25.10.20">
    <property type="entry name" value="Vitellinogen, superhelical"/>
    <property type="match status" value="1"/>
</dbReference>
<dbReference type="PROSITE" id="PS51211">
    <property type="entry name" value="VITELLOGENIN"/>
    <property type="match status" value="1"/>
</dbReference>
<keyword evidence="3 6" id="KW-0732">Signal</keyword>
<dbReference type="PANTHER" id="PTHR13024:SF0">
    <property type="entry name" value="MICROSOMAL TRIACYLGLYCEROL TRANSFER PROTEIN"/>
    <property type="match status" value="1"/>
</dbReference>
<evidence type="ECO:0000256" key="4">
    <source>
        <dbReference type="ARBA" id="ARBA00022824"/>
    </source>
</evidence>
<proteinExistence type="predicted"/>
<dbReference type="SMART" id="SM00638">
    <property type="entry name" value="LPD_N"/>
    <property type="match status" value="1"/>
</dbReference>
<dbReference type="GO" id="GO:0005794">
    <property type="term" value="C:Golgi apparatus"/>
    <property type="evidence" value="ECO:0007669"/>
    <property type="project" value="TreeGrafter"/>
</dbReference>
<dbReference type="AlphaFoldDB" id="A0AAN9BW71"/>
<dbReference type="InterPro" id="IPR011030">
    <property type="entry name" value="Lipovitellin_superhlx_dom"/>
</dbReference>
<dbReference type="SUPFAM" id="SSF48431">
    <property type="entry name" value="Lipovitellin-phosvitin complex, superhelical domain"/>
    <property type="match status" value="1"/>
</dbReference>
<dbReference type="InterPro" id="IPR001747">
    <property type="entry name" value="Vitellogenin_N"/>
</dbReference>
<dbReference type="GO" id="GO:0005548">
    <property type="term" value="F:phospholipid transporter activity"/>
    <property type="evidence" value="ECO:0007669"/>
    <property type="project" value="InterPro"/>
</dbReference>
<feature type="domain" description="Vitellogenin" evidence="7">
    <location>
        <begin position="23"/>
        <end position="642"/>
    </location>
</feature>
<evidence type="ECO:0000256" key="1">
    <source>
        <dbReference type="ARBA" id="ARBA00004240"/>
    </source>
</evidence>
<dbReference type="SUPFAM" id="SSF56968">
    <property type="entry name" value="Lipovitellin-phosvitin complex, beta-sheet shell regions"/>
    <property type="match status" value="1"/>
</dbReference>
<keyword evidence="2" id="KW-0813">Transport</keyword>
<feature type="signal peptide" evidence="6">
    <location>
        <begin position="1"/>
        <end position="20"/>
    </location>
</feature>
<evidence type="ECO:0000313" key="9">
    <source>
        <dbReference type="Proteomes" id="UP001374579"/>
    </source>
</evidence>
<evidence type="ECO:0000313" key="8">
    <source>
        <dbReference type="EMBL" id="KAK7112440.1"/>
    </source>
</evidence>
<comment type="caution">
    <text evidence="8">The sequence shown here is derived from an EMBL/GenBank/DDBJ whole genome shotgun (WGS) entry which is preliminary data.</text>
</comment>
<keyword evidence="4" id="KW-0256">Endoplasmic reticulum</keyword>
<accession>A0AAN9BW71</accession>
<dbReference type="InterPro" id="IPR045811">
    <property type="entry name" value="MTP_lip-bd"/>
</dbReference>
<gene>
    <name evidence="8" type="ORF">V1264_011897</name>
</gene>
<reference evidence="8 9" key="1">
    <citation type="submission" date="2024-02" db="EMBL/GenBank/DDBJ databases">
        <title>Chromosome-scale genome assembly of the rough periwinkle Littorina saxatilis.</title>
        <authorList>
            <person name="De Jode A."/>
            <person name="Faria R."/>
            <person name="Formenti G."/>
            <person name="Sims Y."/>
            <person name="Smith T.P."/>
            <person name="Tracey A."/>
            <person name="Wood J.M.D."/>
            <person name="Zagrodzka Z.B."/>
            <person name="Johannesson K."/>
            <person name="Butlin R.K."/>
            <person name="Leder E.H."/>
        </authorList>
    </citation>
    <scope>NUCLEOTIDE SEQUENCE [LARGE SCALE GENOMIC DNA]</scope>
    <source>
        <strain evidence="8">Snail1</strain>
        <tissue evidence="8">Muscle</tissue>
    </source>
</reference>
<name>A0AAN9BW71_9CAEN</name>
<evidence type="ECO:0000259" key="7">
    <source>
        <dbReference type="PROSITE" id="PS51211"/>
    </source>
</evidence>
<feature type="chain" id="PRO_5042857384" description="Vitellogenin domain-containing protein" evidence="6">
    <location>
        <begin position="21"/>
        <end position="888"/>
    </location>
</feature>
<dbReference type="GO" id="GO:0005783">
    <property type="term" value="C:endoplasmic reticulum"/>
    <property type="evidence" value="ECO:0007669"/>
    <property type="project" value="UniProtKB-SubCell"/>
</dbReference>
<dbReference type="GO" id="GO:0016323">
    <property type="term" value="C:basolateral plasma membrane"/>
    <property type="evidence" value="ECO:0007669"/>
    <property type="project" value="TreeGrafter"/>
</dbReference>
<comment type="caution">
    <text evidence="5">Lacks conserved residue(s) required for the propagation of feature annotation.</text>
</comment>
<dbReference type="PANTHER" id="PTHR13024">
    <property type="entry name" value="MICROSOMAL TRIGLYCERIDE TRANSFER PROTEIN, LARGE SUBUNIT"/>
    <property type="match status" value="1"/>
</dbReference>
<evidence type="ECO:0000256" key="5">
    <source>
        <dbReference type="PROSITE-ProRule" id="PRU00557"/>
    </source>
</evidence>
<dbReference type="Pfam" id="PF19444">
    <property type="entry name" value="MTP_lip_bd"/>
    <property type="match status" value="1"/>
</dbReference>
<sequence>MAYWCVRLALCVLFSVYSYSLQFKTGSVYQYSYSSSTLFNEVNTKNKATAGATQKDVGVQLSVDFDVIPVFSSPDGLFLKLQVTSAKFSSVARPAEERLLPTLLKFPVFFELVGDIIERVYVADADPIFSTNIKKGIMAIFQLKQEQGERSEIDVCGECQVSYAVTSPNTVSKSKLNCQNLEIAGQFSTPNKMMGLSVWNKASMHYELKDGIVNRATGTTRLVSYLNLRTSLNGGVISSQKVSLENTAKREIGTVSSVEDAVKEAEKETGRPLVMTLLPSDTEVQQCTEDCKSPKELVAQLHDDLVKEKLASLDSAKAFVKMLRSLRNAGKTTIAEVFTSPDSYYLVTQLIDVAAAAQTRPAQEALLDLLSFEDDSALDYPERYLFAAAYSTHPTEALIKDLIGVLKKKIPSDTLRESLLLGLASIINTFCQVKDQCKHEVVKEVQQLLVGGLEACGEETCRGTYLRALGNAGLSGTVTVILQHAESPAFPMQAFTAINALRRIHKQFITPEVITAMLRIFHQNAANYDTSVRAAALDMLLKNQPTPQVLRNVLLAAAMDQTNFEFATYVYNSVIDAANNEAMVRDSLKMLLKDPSFNNYYVHSQRGKSSIFTNFLAKTSDTNATYSMFIENSKSGIMKKSGMDVNLIGKLVTQPFIKFGIFAEGLESLVGESEEEEEGETDSEPAAEVEATAGMTFTLMDVLLRQIEFFRGSAGLMSAVWNAPSDLTSALQGNLLLQDHSQRVHLSNGLVVNLEVLGVLSMDLAGSVSISLWNRNCEALIKNSGALYIEGSMRLESELLNSGLVFTGEGESSIHFTTDADFYEMPLKLCMQMMRPEFTFKQSVMKYERLKSLKRLRRRTTKTSKITAESYFLNKGNSDECRVMKKEE</sequence>
<protein>
    <recommendedName>
        <fullName evidence="7">Vitellogenin domain-containing protein</fullName>
    </recommendedName>
</protein>
<organism evidence="8 9">
    <name type="scientific">Littorina saxatilis</name>
    <dbReference type="NCBI Taxonomy" id="31220"/>
    <lineage>
        <taxon>Eukaryota</taxon>
        <taxon>Metazoa</taxon>
        <taxon>Spiralia</taxon>
        <taxon>Lophotrochozoa</taxon>
        <taxon>Mollusca</taxon>
        <taxon>Gastropoda</taxon>
        <taxon>Caenogastropoda</taxon>
        <taxon>Littorinimorpha</taxon>
        <taxon>Littorinoidea</taxon>
        <taxon>Littorinidae</taxon>
        <taxon>Littorina</taxon>
    </lineage>
</organism>
<comment type="subcellular location">
    <subcellularLocation>
        <location evidence="1">Endoplasmic reticulum</location>
    </subcellularLocation>
</comment>